<keyword evidence="3" id="KW-0238">DNA-binding</keyword>
<feature type="compositionally biased region" description="Polar residues" evidence="6">
    <location>
        <begin position="332"/>
        <end position="344"/>
    </location>
</feature>
<gene>
    <name evidence="7" type="ORF">CTOB1V02_LOCUS6912</name>
</gene>
<keyword evidence="4" id="KW-0804">Transcription</keyword>
<feature type="compositionally biased region" description="Pro residues" evidence="6">
    <location>
        <begin position="351"/>
        <end position="367"/>
    </location>
</feature>
<dbReference type="AlphaFoldDB" id="A0A7R8ZR26"/>
<feature type="compositionally biased region" description="Basic and acidic residues" evidence="6">
    <location>
        <begin position="12"/>
        <end position="32"/>
    </location>
</feature>
<dbReference type="OrthoDB" id="6247875at2759"/>
<comment type="subcellular location">
    <subcellularLocation>
        <location evidence="1">Nucleus</location>
    </subcellularLocation>
</comment>
<evidence type="ECO:0000256" key="4">
    <source>
        <dbReference type="ARBA" id="ARBA00023163"/>
    </source>
</evidence>
<protein>
    <submittedName>
        <fullName evidence="7">Uncharacterized protein</fullName>
    </submittedName>
</protein>
<sequence>MTLLSRGSDVPSCRKLEESEKRPFIEEAERLRGIHKKEHPHYKYQPRRRKGAAKECQTQTPTGRDFSSTSSSSKKTISTRSASVKTRYVPSSSSSVRQIFFSTTAPGKPLKSSLPPLRVSTGAGSSACSSLVVPAPTPLLPSSTSASAGTSPPTPPVTPTSALNAYGSPTCGFRKSNTKSMIYPSSGNPPTTGPSPVIVPHPHSYGSHVRTESTQPIDFSHVNMTEYISQPDTFDDEEIDKYLTTGGVPSSSVSQGLSTLQTPEDATLVTSASASAASSWTYSSHYSANRGRYLMGCYPPTPSASGLSTPQSHDPSDANKRYHELQLTHQRSLQMNASPPHQSSPYDPYGRPYPPPTGAHPHLPYPPYVGTGSPHPSTSYGPYLHNPYTWC</sequence>
<dbReference type="Gene3D" id="1.10.30.10">
    <property type="entry name" value="High mobility group box domain"/>
    <property type="match status" value="1"/>
</dbReference>
<dbReference type="PANTHER" id="PTHR45803:SF5">
    <property type="entry name" value="SOX100B"/>
    <property type="match status" value="1"/>
</dbReference>
<proteinExistence type="predicted"/>
<dbReference type="GO" id="GO:0005634">
    <property type="term" value="C:nucleus"/>
    <property type="evidence" value="ECO:0007669"/>
    <property type="project" value="UniProtKB-SubCell"/>
</dbReference>
<dbReference type="GO" id="GO:0000981">
    <property type="term" value="F:DNA-binding transcription factor activity, RNA polymerase II-specific"/>
    <property type="evidence" value="ECO:0007669"/>
    <property type="project" value="TreeGrafter"/>
</dbReference>
<feature type="compositionally biased region" description="Low complexity" evidence="6">
    <location>
        <begin position="141"/>
        <end position="151"/>
    </location>
</feature>
<evidence type="ECO:0000313" key="7">
    <source>
        <dbReference type="EMBL" id="CAD7229039.1"/>
    </source>
</evidence>
<feature type="compositionally biased region" description="Basic residues" evidence="6">
    <location>
        <begin position="33"/>
        <end position="51"/>
    </location>
</feature>
<feature type="region of interest" description="Disordered" evidence="6">
    <location>
        <begin position="1"/>
        <end position="89"/>
    </location>
</feature>
<evidence type="ECO:0000256" key="3">
    <source>
        <dbReference type="ARBA" id="ARBA00023125"/>
    </source>
</evidence>
<feature type="region of interest" description="Disordered" evidence="6">
    <location>
        <begin position="332"/>
        <end position="370"/>
    </location>
</feature>
<accession>A0A7R8ZR26</accession>
<evidence type="ECO:0000256" key="6">
    <source>
        <dbReference type="SAM" id="MobiDB-lite"/>
    </source>
</evidence>
<dbReference type="SUPFAM" id="SSF47095">
    <property type="entry name" value="HMG-box"/>
    <property type="match status" value="1"/>
</dbReference>
<keyword evidence="2" id="KW-0805">Transcription regulation</keyword>
<feature type="compositionally biased region" description="Low complexity" evidence="6">
    <location>
        <begin position="67"/>
        <end position="83"/>
    </location>
</feature>
<dbReference type="PANTHER" id="PTHR45803">
    <property type="entry name" value="SOX100B"/>
    <property type="match status" value="1"/>
</dbReference>
<dbReference type="GO" id="GO:0000978">
    <property type="term" value="F:RNA polymerase II cis-regulatory region sequence-specific DNA binding"/>
    <property type="evidence" value="ECO:0007669"/>
    <property type="project" value="TreeGrafter"/>
</dbReference>
<dbReference type="InterPro" id="IPR036910">
    <property type="entry name" value="HMG_box_dom_sf"/>
</dbReference>
<keyword evidence="5" id="KW-0539">Nucleus</keyword>
<feature type="compositionally biased region" description="Polar residues" evidence="6">
    <location>
        <begin position="56"/>
        <end position="66"/>
    </location>
</feature>
<evidence type="ECO:0000256" key="1">
    <source>
        <dbReference type="ARBA" id="ARBA00004123"/>
    </source>
</evidence>
<dbReference type="EMBL" id="OB661831">
    <property type="protein sequence ID" value="CAD7229039.1"/>
    <property type="molecule type" value="Genomic_DNA"/>
</dbReference>
<evidence type="ECO:0000256" key="5">
    <source>
        <dbReference type="ARBA" id="ARBA00023242"/>
    </source>
</evidence>
<reference evidence="7" key="1">
    <citation type="submission" date="2020-11" db="EMBL/GenBank/DDBJ databases">
        <authorList>
            <person name="Tran Van P."/>
        </authorList>
    </citation>
    <scope>NUCLEOTIDE SEQUENCE</scope>
</reference>
<evidence type="ECO:0000256" key="2">
    <source>
        <dbReference type="ARBA" id="ARBA00023015"/>
    </source>
</evidence>
<feature type="region of interest" description="Disordered" evidence="6">
    <location>
        <begin position="141"/>
        <end position="170"/>
    </location>
</feature>
<name>A0A7R8ZR26_9CRUS</name>
<organism evidence="7">
    <name type="scientific">Cyprideis torosa</name>
    <dbReference type="NCBI Taxonomy" id="163714"/>
    <lineage>
        <taxon>Eukaryota</taxon>
        <taxon>Metazoa</taxon>
        <taxon>Ecdysozoa</taxon>
        <taxon>Arthropoda</taxon>
        <taxon>Crustacea</taxon>
        <taxon>Oligostraca</taxon>
        <taxon>Ostracoda</taxon>
        <taxon>Podocopa</taxon>
        <taxon>Podocopida</taxon>
        <taxon>Cytherocopina</taxon>
        <taxon>Cytheroidea</taxon>
        <taxon>Cytherideidae</taxon>
        <taxon>Cyprideis</taxon>
    </lineage>
</organism>
<dbReference type="InterPro" id="IPR050917">
    <property type="entry name" value="SOX_TF"/>
</dbReference>